<dbReference type="KEGG" id="bpg:Bathy06g04420"/>
<dbReference type="RefSeq" id="XP_007512787.1">
    <property type="nucleotide sequence ID" value="XM_007512725.1"/>
</dbReference>
<dbReference type="EMBL" id="FO082273">
    <property type="protein sequence ID" value="CCO17387.1"/>
    <property type="molecule type" value="Genomic_DNA"/>
</dbReference>
<dbReference type="SUPFAM" id="SSF48403">
    <property type="entry name" value="Ankyrin repeat"/>
    <property type="match status" value="1"/>
</dbReference>
<dbReference type="GeneID" id="19015423"/>
<organism evidence="1 2">
    <name type="scientific">Bathycoccus prasinos</name>
    <dbReference type="NCBI Taxonomy" id="41875"/>
    <lineage>
        <taxon>Eukaryota</taxon>
        <taxon>Viridiplantae</taxon>
        <taxon>Chlorophyta</taxon>
        <taxon>Mamiellophyceae</taxon>
        <taxon>Mamiellales</taxon>
        <taxon>Bathycoccaceae</taxon>
        <taxon>Bathycoccus</taxon>
    </lineage>
</organism>
<dbReference type="InterPro" id="IPR036770">
    <property type="entry name" value="Ankyrin_rpt-contain_sf"/>
</dbReference>
<evidence type="ECO:0000313" key="1">
    <source>
        <dbReference type="EMBL" id="CCO17387.1"/>
    </source>
</evidence>
<dbReference type="Proteomes" id="UP000198341">
    <property type="component" value="Chromosome 6"/>
</dbReference>
<evidence type="ECO:0008006" key="3">
    <source>
        <dbReference type="Google" id="ProtNLM"/>
    </source>
</evidence>
<dbReference type="InterPro" id="IPR002110">
    <property type="entry name" value="Ankyrin_rpt"/>
</dbReference>
<dbReference type="InterPro" id="IPR052050">
    <property type="entry name" value="SecEffector_AnkRepeat"/>
</dbReference>
<gene>
    <name evidence="1" type="ORF">Bathy06g04420</name>
</gene>
<reference evidence="1 2" key="1">
    <citation type="submission" date="2011-10" db="EMBL/GenBank/DDBJ databases">
        <authorList>
            <person name="Genoscope - CEA"/>
        </authorList>
    </citation>
    <scope>NUCLEOTIDE SEQUENCE [LARGE SCALE GENOMIC DNA]</scope>
    <source>
        <strain evidence="1 2">RCC 1105</strain>
    </source>
</reference>
<accession>K8EGX4</accession>
<proteinExistence type="predicted"/>
<keyword evidence="2" id="KW-1185">Reference proteome</keyword>
<evidence type="ECO:0000313" key="2">
    <source>
        <dbReference type="Proteomes" id="UP000198341"/>
    </source>
</evidence>
<dbReference type="OrthoDB" id="494131at2759"/>
<sequence>MLEQLIKSYPEVTREHVLSKIDPTSLLLLRRCSRCVQQFVDRNSSSLTSSSPESSSSVALSTTQNHKFKPSEFASSINLIEYAIECGCPIDRTRFATFAARFGNIDVIRYLVVEKDLCEWDWRTTQKACEFGHVELLKWLLEKGCPINDFASIAAAQNGRVNVLEFLEERDIVKIGRWSPRALARACRNLHLNAIDFLLQRGCQWDDDCLFEEVLVGAALTKGRLDALEWILEKEVCETTDFWPQHCEYAARLGHLDCLRWLREVPKTKWDREQVIRLCREAGTDGSLKCLEYVMQSEEGENEVRRELD</sequence>
<name>K8EGX4_9CHLO</name>
<dbReference type="AlphaFoldDB" id="K8EGX4"/>
<dbReference type="Pfam" id="PF12796">
    <property type="entry name" value="Ank_2"/>
    <property type="match status" value="1"/>
</dbReference>
<dbReference type="PANTHER" id="PTHR46586:SF3">
    <property type="entry name" value="ANKYRIN REPEAT-CONTAINING PROTEIN"/>
    <property type="match status" value="1"/>
</dbReference>
<dbReference type="PANTHER" id="PTHR46586">
    <property type="entry name" value="ANKYRIN REPEAT-CONTAINING PROTEIN"/>
    <property type="match status" value="1"/>
</dbReference>
<dbReference type="STRING" id="41875.K8EGX4"/>
<dbReference type="Gene3D" id="1.25.40.20">
    <property type="entry name" value="Ankyrin repeat-containing domain"/>
    <property type="match status" value="1"/>
</dbReference>
<protein>
    <recommendedName>
        <fullName evidence="3">Ankyrin repeat protein</fullName>
    </recommendedName>
</protein>